<dbReference type="NCBIfam" id="TIGR01509">
    <property type="entry name" value="HAD-SF-IA-v3"/>
    <property type="match status" value="1"/>
</dbReference>
<dbReference type="InterPro" id="IPR036412">
    <property type="entry name" value="HAD-like_sf"/>
</dbReference>
<comment type="caution">
    <text evidence="1">The sequence shown here is derived from an EMBL/GenBank/DDBJ whole genome shotgun (WGS) entry which is preliminary data.</text>
</comment>
<dbReference type="SFLD" id="SFLDS00003">
    <property type="entry name" value="Haloacid_Dehalogenase"/>
    <property type="match status" value="1"/>
</dbReference>
<dbReference type="PANTHER" id="PTHR43611">
    <property type="entry name" value="ALPHA-D-GLUCOSE 1-PHOSPHATE PHOSPHATASE"/>
    <property type="match status" value="1"/>
</dbReference>
<protein>
    <submittedName>
        <fullName evidence="1">Haloacid dehalogenase-like hydrolase</fullName>
    </submittedName>
</protein>
<dbReference type="STRING" id="1125712.HMPREF1316_0366"/>
<dbReference type="EMBL" id="AWEZ01000043">
    <property type="protein sequence ID" value="ERL08773.1"/>
    <property type="molecule type" value="Genomic_DNA"/>
</dbReference>
<dbReference type="PANTHER" id="PTHR43611:SF3">
    <property type="entry name" value="FLAVIN MONONUCLEOTIDE HYDROLASE 1, CHLOROPLATIC"/>
    <property type="match status" value="1"/>
</dbReference>
<gene>
    <name evidence="1" type="ORF">HMPREF1316_0366</name>
</gene>
<dbReference type="SUPFAM" id="SSF56784">
    <property type="entry name" value="HAD-like"/>
    <property type="match status" value="1"/>
</dbReference>
<dbReference type="InterPro" id="IPR006439">
    <property type="entry name" value="HAD-SF_hydro_IA"/>
</dbReference>
<name>U2TRR8_9ACTN</name>
<dbReference type="Proteomes" id="UP000016638">
    <property type="component" value="Unassembled WGS sequence"/>
</dbReference>
<dbReference type="AlphaFoldDB" id="U2TRR8"/>
<dbReference type="PATRIC" id="fig|1125712.3.peg.993"/>
<dbReference type="eggNOG" id="COG1011">
    <property type="taxonomic scope" value="Bacteria"/>
</dbReference>
<dbReference type="CDD" id="cd02603">
    <property type="entry name" value="HAD_sEH-N_like"/>
    <property type="match status" value="1"/>
</dbReference>
<dbReference type="SFLD" id="SFLDG01129">
    <property type="entry name" value="C1.5:_HAD__Beta-PGM__Phosphata"/>
    <property type="match status" value="1"/>
</dbReference>
<reference evidence="1 2" key="1">
    <citation type="submission" date="2013-08" db="EMBL/GenBank/DDBJ databases">
        <authorList>
            <person name="Durkin A.S."/>
            <person name="Haft D.R."/>
            <person name="McCorrison J."/>
            <person name="Torralba M."/>
            <person name="Gillis M."/>
            <person name="Haft D.H."/>
            <person name="Methe B."/>
            <person name="Sutton G."/>
            <person name="Nelson K.E."/>
        </authorList>
    </citation>
    <scope>NUCLEOTIDE SEQUENCE [LARGE SCALE GENOMIC DNA]</scope>
    <source>
        <strain evidence="1 2">F0195</strain>
    </source>
</reference>
<dbReference type="Gene3D" id="1.10.150.240">
    <property type="entry name" value="Putative phosphatase, domain 2"/>
    <property type="match status" value="1"/>
</dbReference>
<dbReference type="InterPro" id="IPR023214">
    <property type="entry name" value="HAD_sf"/>
</dbReference>
<dbReference type="GO" id="GO:0016787">
    <property type="term" value="F:hydrolase activity"/>
    <property type="evidence" value="ECO:0007669"/>
    <property type="project" value="UniProtKB-KW"/>
</dbReference>
<proteinExistence type="predicted"/>
<keyword evidence="2" id="KW-1185">Reference proteome</keyword>
<dbReference type="Pfam" id="PF00702">
    <property type="entry name" value="Hydrolase"/>
    <property type="match status" value="1"/>
</dbReference>
<keyword evidence="1" id="KW-0378">Hydrolase</keyword>
<dbReference type="RefSeq" id="WP_021725913.1">
    <property type="nucleotide sequence ID" value="NZ_AWEZ01000043.1"/>
</dbReference>
<dbReference type="InterPro" id="IPR023198">
    <property type="entry name" value="PGP-like_dom2"/>
</dbReference>
<dbReference type="Gene3D" id="3.40.50.1000">
    <property type="entry name" value="HAD superfamily/HAD-like"/>
    <property type="match status" value="1"/>
</dbReference>
<dbReference type="PRINTS" id="PR00413">
    <property type="entry name" value="HADHALOGNASE"/>
</dbReference>
<organism evidence="1 2">
    <name type="scientific">Olsenella profusa F0195</name>
    <dbReference type="NCBI Taxonomy" id="1125712"/>
    <lineage>
        <taxon>Bacteria</taxon>
        <taxon>Bacillati</taxon>
        <taxon>Actinomycetota</taxon>
        <taxon>Coriobacteriia</taxon>
        <taxon>Coriobacteriales</taxon>
        <taxon>Atopobiaceae</taxon>
        <taxon>Olsenella</taxon>
    </lineage>
</organism>
<evidence type="ECO:0000313" key="1">
    <source>
        <dbReference type="EMBL" id="ERL08773.1"/>
    </source>
</evidence>
<sequence>MAVRNVVLDMGQVLLRFDGMLFARIFTEGEEDAVRLDQALFSSPTWALLDAGVVDEATMERVARASLPKRLWGNLHDALSDWDLHQPAIPETNALVERIHGAGLGLYLLSNAGLRFERAHRRIPTWDLFDGWVVSAFERLMKPDVRIYALLCDRYELDPATCLFVDDNPNNVRGAEAAGMQGHLFEGADGLERDLRERDAWPEGAGVPPRSRRGLS</sequence>
<evidence type="ECO:0000313" key="2">
    <source>
        <dbReference type="Proteomes" id="UP000016638"/>
    </source>
</evidence>
<dbReference type="OrthoDB" id="9797415at2"/>
<accession>U2TRR8</accession>